<dbReference type="EMBL" id="CABVIB010000016">
    <property type="protein sequence ID" value="VVO09681.1"/>
    <property type="molecule type" value="Genomic_DNA"/>
</dbReference>
<gene>
    <name evidence="2" type="ORF">PS712_03354</name>
</gene>
<sequence>MPQSSTEEEQRLTIRKLQLEVEDLERKTGQRNLGVLGQIGTILLPYAALIFTVYQFGEVLKGKPRPRKMPQTGPL</sequence>
<organism evidence="2 3">
    <name type="scientific">Pseudomonas fluorescens</name>
    <dbReference type="NCBI Taxonomy" id="294"/>
    <lineage>
        <taxon>Bacteria</taxon>
        <taxon>Pseudomonadati</taxon>
        <taxon>Pseudomonadota</taxon>
        <taxon>Gammaproteobacteria</taxon>
        <taxon>Pseudomonadales</taxon>
        <taxon>Pseudomonadaceae</taxon>
        <taxon>Pseudomonas</taxon>
    </lineage>
</organism>
<reference evidence="2 3" key="1">
    <citation type="submission" date="2019-09" db="EMBL/GenBank/DDBJ databases">
        <authorList>
            <person name="Chandra G."/>
            <person name="Truman W A."/>
        </authorList>
    </citation>
    <scope>NUCLEOTIDE SEQUENCE [LARGE SCALE GENOMIC DNA]</scope>
    <source>
        <strain evidence="2">PS712</strain>
    </source>
</reference>
<keyword evidence="1" id="KW-0812">Transmembrane</keyword>
<keyword evidence="1" id="KW-0472">Membrane</keyword>
<feature type="transmembrane region" description="Helical" evidence="1">
    <location>
        <begin position="35"/>
        <end position="57"/>
    </location>
</feature>
<protein>
    <submittedName>
        <fullName evidence="2">Uncharacterized protein</fullName>
    </submittedName>
</protein>
<evidence type="ECO:0000313" key="3">
    <source>
        <dbReference type="Proteomes" id="UP000326018"/>
    </source>
</evidence>
<evidence type="ECO:0000256" key="1">
    <source>
        <dbReference type="SAM" id="Phobius"/>
    </source>
</evidence>
<name>A0A5E7D0I9_PSEFL</name>
<keyword evidence="1" id="KW-1133">Transmembrane helix</keyword>
<accession>A0A5E7D0I9</accession>
<proteinExistence type="predicted"/>
<dbReference type="Proteomes" id="UP000326018">
    <property type="component" value="Unassembled WGS sequence"/>
</dbReference>
<evidence type="ECO:0000313" key="2">
    <source>
        <dbReference type="EMBL" id="VVO09681.1"/>
    </source>
</evidence>
<dbReference type="AlphaFoldDB" id="A0A5E7D0I9"/>